<accession>B9L1Q6</accession>
<dbReference type="GO" id="GO:0004061">
    <property type="term" value="F:arylformamidase activity"/>
    <property type="evidence" value="ECO:0007669"/>
    <property type="project" value="InterPro"/>
</dbReference>
<dbReference type="STRING" id="309801.trd_1318"/>
<dbReference type="Pfam" id="PF04199">
    <property type="entry name" value="Cyclase"/>
    <property type="match status" value="1"/>
</dbReference>
<proteinExistence type="predicted"/>
<dbReference type="HOGENOM" id="CLU_030671_3_0_0"/>
<dbReference type="GO" id="GO:0019441">
    <property type="term" value="P:L-tryptophan catabolic process to kynurenine"/>
    <property type="evidence" value="ECO:0007669"/>
    <property type="project" value="InterPro"/>
</dbReference>
<dbReference type="SUPFAM" id="SSF102198">
    <property type="entry name" value="Putative cyclase"/>
    <property type="match status" value="1"/>
</dbReference>
<dbReference type="eggNOG" id="COG1878">
    <property type="taxonomic scope" value="Bacteria"/>
</dbReference>
<dbReference type="InterPro" id="IPR037175">
    <property type="entry name" value="KFase_sf"/>
</dbReference>
<dbReference type="Proteomes" id="UP000000447">
    <property type="component" value="Chromosome"/>
</dbReference>
<evidence type="ECO:0000313" key="1">
    <source>
        <dbReference type="EMBL" id="ACM06339.1"/>
    </source>
</evidence>
<organism evidence="1 2">
    <name type="scientific">Thermomicrobium roseum (strain ATCC 27502 / DSM 5159 / P-2)</name>
    <dbReference type="NCBI Taxonomy" id="309801"/>
    <lineage>
        <taxon>Bacteria</taxon>
        <taxon>Pseudomonadati</taxon>
        <taxon>Thermomicrobiota</taxon>
        <taxon>Thermomicrobia</taxon>
        <taxon>Thermomicrobiales</taxon>
        <taxon>Thermomicrobiaceae</taxon>
        <taxon>Thermomicrobium</taxon>
    </lineage>
</organism>
<evidence type="ECO:0000313" key="2">
    <source>
        <dbReference type="Proteomes" id="UP000000447"/>
    </source>
</evidence>
<protein>
    <submittedName>
        <fullName evidence="1">Putative cyclase superfamily</fullName>
    </submittedName>
</protein>
<dbReference type="EMBL" id="CP001275">
    <property type="protein sequence ID" value="ACM06339.1"/>
    <property type="molecule type" value="Genomic_DNA"/>
</dbReference>
<dbReference type="KEGG" id="tro:trd_1318"/>
<gene>
    <name evidence="1" type="ordered locus">trd_1318</name>
</gene>
<dbReference type="AlphaFoldDB" id="B9L1Q6"/>
<reference evidence="1 2" key="1">
    <citation type="journal article" date="2009" name="PLoS ONE">
        <title>Complete genome sequence of the aerobic CO-oxidizing thermophile Thermomicrobium roseum.</title>
        <authorList>
            <person name="Wu D."/>
            <person name="Raymond J."/>
            <person name="Wu M."/>
            <person name="Chatterji S."/>
            <person name="Ren Q."/>
            <person name="Graham J.E."/>
            <person name="Bryant D.A."/>
            <person name="Robb F."/>
            <person name="Colman A."/>
            <person name="Tallon L.J."/>
            <person name="Badger J.H."/>
            <person name="Madupu R."/>
            <person name="Ward N.L."/>
            <person name="Eisen J.A."/>
        </authorList>
    </citation>
    <scope>NUCLEOTIDE SEQUENCE [LARGE SCALE GENOMIC DNA]</scope>
    <source>
        <strain evidence="2">ATCC 27502 / DSM 5159 / P-2</strain>
    </source>
</reference>
<dbReference type="Gene3D" id="3.50.30.50">
    <property type="entry name" value="Putative cyclase"/>
    <property type="match status" value="1"/>
</dbReference>
<name>B9L1Q6_THERP</name>
<keyword evidence="2" id="KW-1185">Reference proteome</keyword>
<dbReference type="PANTHER" id="PTHR31118:SF32">
    <property type="entry name" value="KYNURENINE FORMAMIDASE"/>
    <property type="match status" value="1"/>
</dbReference>
<dbReference type="InterPro" id="IPR007325">
    <property type="entry name" value="KFase/CYL"/>
</dbReference>
<dbReference type="PANTHER" id="PTHR31118">
    <property type="entry name" value="CYCLASE-LIKE PROTEIN 2"/>
    <property type="match status" value="1"/>
</dbReference>
<sequence length="214" mass="22965">MNTMRVYDISHPIESDMLVFPGDPEVCLETVAASAPWRVTRVTMGSHSGTHVDAPAHFFPDGRSITDYPAERFVVPAVLLQLPNLADDEAISLALLRQHLGSPPRGAAVLLATGWDRYWGSDRYFVHPYLAEEAATWLVASGIGLVGIDALNIDSTVQGTSHAHACLLGADVLIVENLRGLRAIPAGDRYLLVCLPLPIAGADGAPARAVLLER</sequence>